<dbReference type="PROSITE" id="PS50109">
    <property type="entry name" value="HIS_KIN"/>
    <property type="match status" value="1"/>
</dbReference>
<feature type="domain" description="Response regulatory" evidence="6">
    <location>
        <begin position="637"/>
        <end position="752"/>
    </location>
</feature>
<dbReference type="SUPFAM" id="SSF52172">
    <property type="entry name" value="CheY-like"/>
    <property type="match status" value="2"/>
</dbReference>
<evidence type="ECO:0000313" key="7">
    <source>
        <dbReference type="EMBL" id="KAK3259531.1"/>
    </source>
</evidence>
<dbReference type="InterPro" id="IPR003594">
    <property type="entry name" value="HATPase_dom"/>
</dbReference>
<dbReference type="PRINTS" id="PR00344">
    <property type="entry name" value="BCTRLSENSOR"/>
</dbReference>
<keyword evidence="2" id="KW-0902">Two-component regulatory system</keyword>
<dbReference type="Pfam" id="PF00512">
    <property type="entry name" value="HisKA"/>
    <property type="match status" value="1"/>
</dbReference>
<evidence type="ECO:0000256" key="1">
    <source>
        <dbReference type="ARBA" id="ARBA00022553"/>
    </source>
</evidence>
<dbReference type="Gene3D" id="3.30.565.10">
    <property type="entry name" value="Histidine kinase-like ATPase, C-terminal domain"/>
    <property type="match status" value="1"/>
</dbReference>
<keyword evidence="1 3" id="KW-0597">Phosphoprotein</keyword>
<dbReference type="Pfam" id="PF02518">
    <property type="entry name" value="HATPase_c"/>
    <property type="match status" value="1"/>
</dbReference>
<dbReference type="CDD" id="cd16922">
    <property type="entry name" value="HATPase_EvgS-ArcB-TorS-like"/>
    <property type="match status" value="1"/>
</dbReference>
<dbReference type="Pfam" id="PF00072">
    <property type="entry name" value="Response_reg"/>
    <property type="match status" value="2"/>
</dbReference>
<dbReference type="InterPro" id="IPR011006">
    <property type="entry name" value="CheY-like_superfamily"/>
</dbReference>
<gene>
    <name evidence="7" type="ORF">CYMTET_31480</name>
</gene>
<feature type="region of interest" description="Disordered" evidence="4">
    <location>
        <begin position="924"/>
        <end position="943"/>
    </location>
</feature>
<dbReference type="InterPro" id="IPR036097">
    <property type="entry name" value="HisK_dim/P_sf"/>
</dbReference>
<dbReference type="Gene3D" id="1.10.287.130">
    <property type="match status" value="1"/>
</dbReference>
<dbReference type="CDD" id="cd00082">
    <property type="entry name" value="HisKA"/>
    <property type="match status" value="1"/>
</dbReference>
<evidence type="ECO:0000259" key="6">
    <source>
        <dbReference type="PROSITE" id="PS50110"/>
    </source>
</evidence>
<feature type="domain" description="Response regulatory" evidence="6">
    <location>
        <begin position="955"/>
        <end position="1033"/>
    </location>
</feature>
<proteinExistence type="predicted"/>
<comment type="caution">
    <text evidence="7">The sequence shown here is derived from an EMBL/GenBank/DDBJ whole genome shotgun (WGS) entry which is preliminary data.</text>
</comment>
<feature type="modified residue" description="4-aspartylphosphate" evidence="3">
    <location>
        <position position="1009"/>
    </location>
</feature>
<dbReference type="InterPro" id="IPR004358">
    <property type="entry name" value="Sig_transdc_His_kin-like_C"/>
</dbReference>
<dbReference type="EMBL" id="LGRX02018664">
    <property type="protein sequence ID" value="KAK3259531.1"/>
    <property type="molecule type" value="Genomic_DNA"/>
</dbReference>
<dbReference type="CDD" id="cd17546">
    <property type="entry name" value="REC_hyHK_CKI1_RcsC-like"/>
    <property type="match status" value="2"/>
</dbReference>
<accession>A0AAE0KSU3</accession>
<dbReference type="GO" id="GO:0000155">
    <property type="term" value="F:phosphorelay sensor kinase activity"/>
    <property type="evidence" value="ECO:0007669"/>
    <property type="project" value="InterPro"/>
</dbReference>
<evidence type="ECO:0000256" key="2">
    <source>
        <dbReference type="ARBA" id="ARBA00023012"/>
    </source>
</evidence>
<dbReference type="InterPro" id="IPR005467">
    <property type="entry name" value="His_kinase_dom"/>
</dbReference>
<organism evidence="7 8">
    <name type="scientific">Cymbomonas tetramitiformis</name>
    <dbReference type="NCBI Taxonomy" id="36881"/>
    <lineage>
        <taxon>Eukaryota</taxon>
        <taxon>Viridiplantae</taxon>
        <taxon>Chlorophyta</taxon>
        <taxon>Pyramimonadophyceae</taxon>
        <taxon>Pyramimonadales</taxon>
        <taxon>Pyramimonadaceae</taxon>
        <taxon>Cymbomonas</taxon>
    </lineage>
</organism>
<dbReference type="InterPro" id="IPR001789">
    <property type="entry name" value="Sig_transdc_resp-reg_receiver"/>
</dbReference>
<feature type="modified residue" description="4-aspartylphosphate" evidence="3">
    <location>
        <position position="688"/>
    </location>
</feature>
<dbReference type="InterPro" id="IPR003661">
    <property type="entry name" value="HisK_dim/P_dom"/>
</dbReference>
<dbReference type="Proteomes" id="UP001190700">
    <property type="component" value="Unassembled WGS sequence"/>
</dbReference>
<feature type="domain" description="Histidine kinase" evidence="5">
    <location>
        <begin position="232"/>
        <end position="469"/>
    </location>
</feature>
<dbReference type="AlphaFoldDB" id="A0AAE0KSU3"/>
<name>A0AAE0KSU3_9CHLO</name>
<dbReference type="PANTHER" id="PTHR45339:SF1">
    <property type="entry name" value="HYBRID SIGNAL TRANSDUCTION HISTIDINE KINASE J"/>
    <property type="match status" value="1"/>
</dbReference>
<dbReference type="Gene3D" id="3.40.50.2300">
    <property type="match status" value="2"/>
</dbReference>
<sequence>MLLKEFCEWQDTVHIPTLVLNKTGDVILCNNSCARLSAVLDTALRSLGHSPEGKSQGTTFCETTLSNTSVSDAHYFDTNGTGPGIQQVCTLTDDERDCLLRTIHCVIEASPPSPVASSPSPQLEEQTVSLRFRNDALDEKSHAVFPMSVGSCFEKGEKYALLVGLDTASRRLLEVAALLLRKTDCPQQEHTSEDTIIQNPPSIGSEGDTGSTVLTCTDNDDQPVVLNPFLANISHELRTPLNCIVGFNQLLLQSTLLTTEQRQWVTLSQTSCKSLLSLVGTILDFHRANSGNFVMKPKDFDLRGMTEETCELITSVAVMKNLELICLISPNVPTKVNGDPILIRQVLLNVISNSIKFTEEGEVILRVNVLPTTEKNCLVEFTIQDTGSGMAAEDITKLFKERYVDLPEHDKTDRKAKQKDSGSRYDNFGSSGLGLAITGQLLQLMGGSVQVESEINVGSKFVITIPLQHGLKSTTSEELSHDLMSNFSPYNPIFTNGLPGNIRFCIISGSTAMQQFLQEMLSSWGCSHFEPFMCPEKAFEFLSSQKIQDDEPSLCIIESISSIDELWFTTQVHLDNSDISCDKILLAPPDYMSLARQVPDISWTVMSKPVKTKSLLECLLYLNHVESRKENSTTQPNILLVEDCHVLQASVSHLLREIGMQVIVVGNGLEALRVIVDGKISISLCIMDYHMPGKDGVETIKLFREIYGNTLPVIGITSSYGDCERMVQAGADEYLLKPLKKSVLMDAVKKYTKTTAFSQCVLLYGFETKDIEATDSLYEQLIKGHFYVEKACGERELEAFFFRNSPAAFILMRLNSEHSLVEMLQALRQVTGTCNKYSQFPLLVGMVDTKLKSIQQRRGYLIASGLSSIRTEQWMTNLGSIGLRDWLSHLKLSSKELDADWGSMSGKHGTTVDLQKQLLKSVPPSSAGTTLDVGSVMPPQKNPPVAFAPEGRSSRILVVDDNVINHRVLCAMLRSLGQTDFALAVNGKLAVEEFTAALDIRRFDVIFMDIEMPVMNGYEATRIIREVCIAPAR</sequence>
<protein>
    <submittedName>
        <fullName evidence="7">Uncharacterized protein</fullName>
    </submittedName>
</protein>
<dbReference type="InterPro" id="IPR036890">
    <property type="entry name" value="HATPase_C_sf"/>
</dbReference>
<dbReference type="SMART" id="SM00448">
    <property type="entry name" value="REC"/>
    <property type="match status" value="1"/>
</dbReference>
<evidence type="ECO:0000256" key="4">
    <source>
        <dbReference type="SAM" id="MobiDB-lite"/>
    </source>
</evidence>
<evidence type="ECO:0000313" key="8">
    <source>
        <dbReference type="Proteomes" id="UP001190700"/>
    </source>
</evidence>
<dbReference type="SUPFAM" id="SSF47384">
    <property type="entry name" value="Homodimeric domain of signal transducing histidine kinase"/>
    <property type="match status" value="1"/>
</dbReference>
<keyword evidence="8" id="KW-1185">Reference proteome</keyword>
<dbReference type="SMART" id="SM00388">
    <property type="entry name" value="HisKA"/>
    <property type="match status" value="1"/>
</dbReference>
<dbReference type="SMART" id="SM00387">
    <property type="entry name" value="HATPase_c"/>
    <property type="match status" value="1"/>
</dbReference>
<dbReference type="PROSITE" id="PS50110">
    <property type="entry name" value="RESPONSE_REGULATORY"/>
    <property type="match status" value="2"/>
</dbReference>
<reference evidence="7 8" key="1">
    <citation type="journal article" date="2015" name="Genome Biol. Evol.">
        <title>Comparative Genomics of a Bacterivorous Green Alga Reveals Evolutionary Causalities and Consequences of Phago-Mixotrophic Mode of Nutrition.</title>
        <authorList>
            <person name="Burns J.A."/>
            <person name="Paasch A."/>
            <person name="Narechania A."/>
            <person name="Kim E."/>
        </authorList>
    </citation>
    <scope>NUCLEOTIDE SEQUENCE [LARGE SCALE GENOMIC DNA]</scope>
    <source>
        <strain evidence="7 8">PLY_AMNH</strain>
    </source>
</reference>
<evidence type="ECO:0000259" key="5">
    <source>
        <dbReference type="PROSITE" id="PS50109"/>
    </source>
</evidence>
<dbReference type="SUPFAM" id="SSF55874">
    <property type="entry name" value="ATPase domain of HSP90 chaperone/DNA topoisomerase II/histidine kinase"/>
    <property type="match status" value="1"/>
</dbReference>
<dbReference type="PANTHER" id="PTHR45339">
    <property type="entry name" value="HYBRID SIGNAL TRANSDUCTION HISTIDINE KINASE J"/>
    <property type="match status" value="1"/>
</dbReference>
<evidence type="ECO:0000256" key="3">
    <source>
        <dbReference type="PROSITE-ProRule" id="PRU00169"/>
    </source>
</evidence>